<evidence type="ECO:0000256" key="5">
    <source>
        <dbReference type="ARBA" id="ARBA00023288"/>
    </source>
</evidence>
<organism evidence="6">
    <name type="scientific">marine sediment metagenome</name>
    <dbReference type="NCBI Taxonomy" id="412755"/>
    <lineage>
        <taxon>unclassified sequences</taxon>
        <taxon>metagenomes</taxon>
        <taxon>ecological metagenomes</taxon>
    </lineage>
</organism>
<dbReference type="GO" id="GO:0009636">
    <property type="term" value="P:response to toxic substance"/>
    <property type="evidence" value="ECO:0007669"/>
    <property type="project" value="InterPro"/>
</dbReference>
<dbReference type="EMBL" id="LAZR01000028">
    <property type="protein sequence ID" value="KKO03121.1"/>
    <property type="molecule type" value="Genomic_DNA"/>
</dbReference>
<keyword evidence="3" id="KW-0472">Membrane</keyword>
<evidence type="ECO:0000256" key="2">
    <source>
        <dbReference type="ARBA" id="ARBA00022729"/>
    </source>
</evidence>
<dbReference type="InterPro" id="IPR012556">
    <property type="entry name" value="Entericidin"/>
</dbReference>
<dbReference type="Pfam" id="PF08085">
    <property type="entry name" value="Entericidin"/>
    <property type="match status" value="1"/>
</dbReference>
<dbReference type="GO" id="GO:0016020">
    <property type="term" value="C:membrane"/>
    <property type="evidence" value="ECO:0007669"/>
    <property type="project" value="InterPro"/>
</dbReference>
<accession>A0A0F9VD84</accession>
<evidence type="ECO:0000256" key="4">
    <source>
        <dbReference type="ARBA" id="ARBA00023139"/>
    </source>
</evidence>
<keyword evidence="5" id="KW-0449">Lipoprotein</keyword>
<evidence type="ECO:0000313" key="6">
    <source>
        <dbReference type="EMBL" id="KKO03121.1"/>
    </source>
</evidence>
<evidence type="ECO:0000256" key="3">
    <source>
        <dbReference type="ARBA" id="ARBA00023136"/>
    </source>
</evidence>
<keyword evidence="4" id="KW-0564">Palmitate</keyword>
<protein>
    <recommendedName>
        <fullName evidence="7">Entericidin EcnAB</fullName>
    </recommendedName>
</protein>
<keyword evidence="1" id="KW-1003">Cell membrane</keyword>
<gene>
    <name evidence="6" type="ORF">LCGC14_0100420</name>
</gene>
<dbReference type="PROSITE" id="PS51257">
    <property type="entry name" value="PROKAR_LIPOPROTEIN"/>
    <property type="match status" value="1"/>
</dbReference>
<evidence type="ECO:0000256" key="1">
    <source>
        <dbReference type="ARBA" id="ARBA00022475"/>
    </source>
</evidence>
<proteinExistence type="predicted"/>
<evidence type="ECO:0008006" key="7">
    <source>
        <dbReference type="Google" id="ProtNLM"/>
    </source>
</evidence>
<name>A0A0F9VD84_9ZZZZ</name>
<reference evidence="6" key="1">
    <citation type="journal article" date="2015" name="Nature">
        <title>Complex archaea that bridge the gap between prokaryotes and eukaryotes.</title>
        <authorList>
            <person name="Spang A."/>
            <person name="Saw J.H."/>
            <person name="Jorgensen S.L."/>
            <person name="Zaremba-Niedzwiedzka K."/>
            <person name="Martijn J."/>
            <person name="Lind A.E."/>
            <person name="van Eijk R."/>
            <person name="Schleper C."/>
            <person name="Guy L."/>
            <person name="Ettema T.J."/>
        </authorList>
    </citation>
    <scope>NUCLEOTIDE SEQUENCE</scope>
</reference>
<sequence>MKKTLMMLVATLFGIAVLSGCNTVEGFGKDVQKVGDGIEDSADR</sequence>
<keyword evidence="2" id="KW-0732">Signal</keyword>
<dbReference type="AlphaFoldDB" id="A0A0F9VD84"/>
<comment type="caution">
    <text evidence="6">The sequence shown here is derived from an EMBL/GenBank/DDBJ whole genome shotgun (WGS) entry which is preliminary data.</text>
</comment>